<dbReference type="EMBL" id="CAADRN010000310">
    <property type="protein sequence ID" value="VFU17841.1"/>
    <property type="molecule type" value="Genomic_DNA"/>
</dbReference>
<evidence type="ECO:0008006" key="3">
    <source>
        <dbReference type="Google" id="ProtNLM"/>
    </source>
</evidence>
<name>A0A485M5T2_9ZZZZ</name>
<accession>A0A485M5T2</accession>
<dbReference type="InterPro" id="IPR010897">
    <property type="entry name" value="Spore_II_P"/>
</dbReference>
<reference evidence="2" key="1">
    <citation type="submission" date="2019-03" db="EMBL/GenBank/DDBJ databases">
        <authorList>
            <person name="Hao L."/>
        </authorList>
    </citation>
    <scope>NUCLEOTIDE SEQUENCE</scope>
</reference>
<protein>
    <recommendedName>
        <fullName evidence="3">Stage II sporulation protein P</fullName>
    </recommendedName>
</protein>
<evidence type="ECO:0000313" key="2">
    <source>
        <dbReference type="EMBL" id="VFU17841.1"/>
    </source>
</evidence>
<feature type="transmembrane region" description="Helical" evidence="1">
    <location>
        <begin position="20"/>
        <end position="39"/>
    </location>
</feature>
<keyword evidence="1" id="KW-0812">Transmembrane</keyword>
<evidence type="ECO:0000256" key="1">
    <source>
        <dbReference type="SAM" id="Phobius"/>
    </source>
</evidence>
<dbReference type="AlphaFoldDB" id="A0A485M5T2"/>
<gene>
    <name evidence="2" type="ORF">SCFA_3780003</name>
</gene>
<organism evidence="2">
    <name type="scientific">anaerobic digester metagenome</name>
    <dbReference type="NCBI Taxonomy" id="1263854"/>
    <lineage>
        <taxon>unclassified sequences</taxon>
        <taxon>metagenomes</taxon>
        <taxon>ecological metagenomes</taxon>
    </lineage>
</organism>
<proteinExistence type="predicted"/>
<dbReference type="SUPFAM" id="SSF53187">
    <property type="entry name" value="Zn-dependent exopeptidases"/>
    <property type="match status" value="1"/>
</dbReference>
<dbReference type="Pfam" id="PF07454">
    <property type="entry name" value="SpoIIP"/>
    <property type="match status" value="1"/>
</dbReference>
<keyword evidence="1" id="KW-1133">Transmembrane helix</keyword>
<keyword evidence="1" id="KW-0472">Membrane</keyword>
<dbReference type="NCBIfam" id="TIGR02867">
    <property type="entry name" value="spore_II_P"/>
    <property type="match status" value="1"/>
</dbReference>
<sequence length="390" mass="43045">MFSALTCRHRKTSAVLIRRMFLPVALFLTIVILFYFRVIPLEVICSRFQDTIENIPHRVLALYQGDPEKILKTAIPLLDWGSFEGDTANRPASRILLDAFASVAGVRFHSPAVILQSQIPCLAAVTLPDPAADQLEAFIPGAVPPVKTTTVLSEEYLVGIYNTHTGETYSRTDGLERLEGKRGGVVTVAMALQGALEEKHGIKVVRSDRIHDANYNTSYLESEKTLREMLAGYPSLKVVLDIHRDSGKTREQSLVQIDGQAAAPILFIVGSDARRPFPNWRQNYDFAVLLSERINQMYPGLSLGVRVKDGLYNQFLHPRAVLVEMGTTENSTEEAARSARLLADALADILAGEATVPEEPGEEPGVEAVWQETWNGRQEPGNLHYGIGIG</sequence>